<dbReference type="RefSeq" id="WP_380638583.1">
    <property type="nucleotide sequence ID" value="NZ_JBHSQO010000027.1"/>
</dbReference>
<dbReference type="EMBL" id="JBHSQO010000027">
    <property type="protein sequence ID" value="MFC6092290.1"/>
    <property type="molecule type" value="Genomic_DNA"/>
</dbReference>
<evidence type="ECO:0000313" key="1">
    <source>
        <dbReference type="EMBL" id="MFC6092290.1"/>
    </source>
</evidence>
<proteinExistence type="predicted"/>
<organism evidence="1 2">
    <name type="scientific">Saccharothrix lopnurensis</name>
    <dbReference type="NCBI Taxonomy" id="1670621"/>
    <lineage>
        <taxon>Bacteria</taxon>
        <taxon>Bacillati</taxon>
        <taxon>Actinomycetota</taxon>
        <taxon>Actinomycetes</taxon>
        <taxon>Pseudonocardiales</taxon>
        <taxon>Pseudonocardiaceae</taxon>
        <taxon>Saccharothrix</taxon>
    </lineage>
</organism>
<keyword evidence="2" id="KW-1185">Reference proteome</keyword>
<sequence>MLLGPVGEEGCRSDVAELRAAGAVDVLEDLTGIDRVRPALTR</sequence>
<reference evidence="2" key="1">
    <citation type="journal article" date="2019" name="Int. J. Syst. Evol. Microbiol.">
        <title>The Global Catalogue of Microorganisms (GCM) 10K type strain sequencing project: providing services to taxonomists for standard genome sequencing and annotation.</title>
        <authorList>
            <consortium name="The Broad Institute Genomics Platform"/>
            <consortium name="The Broad Institute Genome Sequencing Center for Infectious Disease"/>
            <person name="Wu L."/>
            <person name="Ma J."/>
        </authorList>
    </citation>
    <scope>NUCLEOTIDE SEQUENCE [LARGE SCALE GENOMIC DNA]</scope>
    <source>
        <strain evidence="2">CGMCC 4.7246</strain>
    </source>
</reference>
<gene>
    <name evidence="1" type="ORF">ACFP3R_23715</name>
</gene>
<accession>A0ABW1P9M5</accession>
<evidence type="ECO:0000313" key="2">
    <source>
        <dbReference type="Proteomes" id="UP001596220"/>
    </source>
</evidence>
<protein>
    <submittedName>
        <fullName evidence="1">Uncharacterized protein</fullName>
    </submittedName>
</protein>
<name>A0ABW1P9M5_9PSEU</name>
<dbReference type="Proteomes" id="UP001596220">
    <property type="component" value="Unassembled WGS sequence"/>
</dbReference>
<comment type="caution">
    <text evidence="1">The sequence shown here is derived from an EMBL/GenBank/DDBJ whole genome shotgun (WGS) entry which is preliminary data.</text>
</comment>